<feature type="transmembrane region" description="Helical" evidence="7">
    <location>
        <begin position="167"/>
        <end position="191"/>
    </location>
</feature>
<accession>A0A9W6R1W9</accession>
<dbReference type="GO" id="GO:0005886">
    <property type="term" value="C:plasma membrane"/>
    <property type="evidence" value="ECO:0007669"/>
    <property type="project" value="UniProtKB-SubCell"/>
</dbReference>
<evidence type="ECO:0000256" key="4">
    <source>
        <dbReference type="ARBA" id="ARBA00022692"/>
    </source>
</evidence>
<feature type="transmembrane region" description="Helical" evidence="7">
    <location>
        <begin position="47"/>
        <end position="71"/>
    </location>
</feature>
<comment type="subcellular location">
    <subcellularLocation>
        <location evidence="1">Cell membrane</location>
        <topology evidence="1">Multi-pass membrane protein</topology>
    </subcellularLocation>
</comment>
<dbReference type="InterPro" id="IPR010290">
    <property type="entry name" value="TM_effector"/>
</dbReference>
<evidence type="ECO:0000256" key="2">
    <source>
        <dbReference type="ARBA" id="ARBA00022448"/>
    </source>
</evidence>
<dbReference type="GO" id="GO:0022857">
    <property type="term" value="F:transmembrane transporter activity"/>
    <property type="evidence" value="ECO:0007669"/>
    <property type="project" value="InterPro"/>
</dbReference>
<evidence type="ECO:0000256" key="5">
    <source>
        <dbReference type="ARBA" id="ARBA00022989"/>
    </source>
</evidence>
<evidence type="ECO:0000256" key="7">
    <source>
        <dbReference type="SAM" id="Phobius"/>
    </source>
</evidence>
<sequence>MTETATITGSRDFRIFWVGEGTSKFSSAMTVVAVPLVATQTLAAGPLLVGVIEAVTWLPWLVIGLLVGAWVDRVSRWRVMIAADLVSVVALGSVPLAAAFGLLTIWQLMVVAVVLGGASVFYSTAYSAYLPVLFPAMDLASANGKLMGTEKAAQVAGPGLAGLIMRVVAPAGVLLVNAVTFLVSALCLCFLRREEPHVRALREGGADRTGRLWRDIGEGIRFVRTNVYLRTLTLYAAASNLVAGALQAVLVVFLLRTVHLDATVIGLVLGALGAGGIVGAFLAAPLTRSLGSARAIVASEACMPFALLMPLAQRGFGLALLIGGGTMVSAGIVASNVISATFLQTYCPPRMMGRVSAATRVVNFGTLPVGALLGGVLGTAIGLRPTMLVIAISLTLSPLILLFSPISRLRDLPGADHAQAPGPPAHEVSQ</sequence>
<feature type="transmembrane region" description="Helical" evidence="7">
    <location>
        <begin position="318"/>
        <end position="340"/>
    </location>
</feature>
<keyword evidence="6 7" id="KW-0472">Membrane</keyword>
<keyword evidence="3" id="KW-1003">Cell membrane</keyword>
<evidence type="ECO:0000256" key="3">
    <source>
        <dbReference type="ARBA" id="ARBA00022475"/>
    </source>
</evidence>
<feature type="transmembrane region" description="Helical" evidence="7">
    <location>
        <begin position="295"/>
        <end position="312"/>
    </location>
</feature>
<feature type="transmembrane region" description="Helical" evidence="7">
    <location>
        <begin position="232"/>
        <end position="256"/>
    </location>
</feature>
<dbReference type="Gene3D" id="1.20.1250.20">
    <property type="entry name" value="MFS general substrate transporter like domains"/>
    <property type="match status" value="1"/>
</dbReference>
<dbReference type="EMBL" id="BSTI01000005">
    <property type="protein sequence ID" value="GLY66072.1"/>
    <property type="molecule type" value="Genomic_DNA"/>
</dbReference>
<dbReference type="SUPFAM" id="SSF103473">
    <property type="entry name" value="MFS general substrate transporter"/>
    <property type="match status" value="1"/>
</dbReference>
<proteinExistence type="predicted"/>
<gene>
    <name evidence="9" type="ORF">Atai01_26910</name>
</gene>
<reference evidence="9" key="1">
    <citation type="submission" date="2023-03" db="EMBL/GenBank/DDBJ databases">
        <title>Amycolatopsis taiwanensis NBRC 103393.</title>
        <authorList>
            <person name="Ichikawa N."/>
            <person name="Sato H."/>
            <person name="Tonouchi N."/>
        </authorList>
    </citation>
    <scope>NUCLEOTIDE SEQUENCE</scope>
    <source>
        <strain evidence="9">NBRC 103393</strain>
    </source>
</reference>
<protein>
    <submittedName>
        <fullName evidence="9">MFS transporter</fullName>
    </submittedName>
</protein>
<dbReference type="PROSITE" id="PS50850">
    <property type="entry name" value="MFS"/>
    <property type="match status" value="1"/>
</dbReference>
<dbReference type="PANTHER" id="PTHR23513">
    <property type="entry name" value="INTEGRAL MEMBRANE EFFLUX PROTEIN-RELATED"/>
    <property type="match status" value="1"/>
</dbReference>
<dbReference type="InterPro" id="IPR020846">
    <property type="entry name" value="MFS_dom"/>
</dbReference>
<dbReference type="Proteomes" id="UP001165136">
    <property type="component" value="Unassembled WGS sequence"/>
</dbReference>
<keyword evidence="5 7" id="KW-1133">Transmembrane helix</keyword>
<feature type="transmembrane region" description="Helical" evidence="7">
    <location>
        <begin position="361"/>
        <end position="381"/>
    </location>
</feature>
<dbReference type="AlphaFoldDB" id="A0A9W6R1W9"/>
<organism evidence="9 10">
    <name type="scientific">Amycolatopsis taiwanensis</name>
    <dbReference type="NCBI Taxonomy" id="342230"/>
    <lineage>
        <taxon>Bacteria</taxon>
        <taxon>Bacillati</taxon>
        <taxon>Actinomycetota</taxon>
        <taxon>Actinomycetes</taxon>
        <taxon>Pseudonocardiales</taxon>
        <taxon>Pseudonocardiaceae</taxon>
        <taxon>Amycolatopsis</taxon>
    </lineage>
</organism>
<dbReference type="Pfam" id="PF05977">
    <property type="entry name" value="MFS_3"/>
    <property type="match status" value="1"/>
</dbReference>
<feature type="transmembrane region" description="Helical" evidence="7">
    <location>
        <begin position="77"/>
        <end position="103"/>
    </location>
</feature>
<dbReference type="InterPro" id="IPR036259">
    <property type="entry name" value="MFS_trans_sf"/>
</dbReference>
<evidence type="ECO:0000256" key="1">
    <source>
        <dbReference type="ARBA" id="ARBA00004651"/>
    </source>
</evidence>
<dbReference type="RefSeq" id="WP_285487012.1">
    <property type="nucleotide sequence ID" value="NZ_BSTI01000005.1"/>
</dbReference>
<evidence type="ECO:0000313" key="9">
    <source>
        <dbReference type="EMBL" id="GLY66072.1"/>
    </source>
</evidence>
<keyword evidence="10" id="KW-1185">Reference proteome</keyword>
<keyword evidence="4 7" id="KW-0812">Transmembrane</keyword>
<evidence type="ECO:0000256" key="6">
    <source>
        <dbReference type="ARBA" id="ARBA00023136"/>
    </source>
</evidence>
<name>A0A9W6R1W9_9PSEU</name>
<feature type="transmembrane region" description="Helical" evidence="7">
    <location>
        <begin position="110"/>
        <end position="129"/>
    </location>
</feature>
<feature type="transmembrane region" description="Helical" evidence="7">
    <location>
        <begin position="262"/>
        <end position="283"/>
    </location>
</feature>
<dbReference type="PANTHER" id="PTHR23513:SF6">
    <property type="entry name" value="MAJOR FACILITATOR SUPERFAMILY ASSOCIATED DOMAIN-CONTAINING PROTEIN"/>
    <property type="match status" value="1"/>
</dbReference>
<keyword evidence="2" id="KW-0813">Transport</keyword>
<feature type="transmembrane region" description="Helical" evidence="7">
    <location>
        <begin position="387"/>
        <end position="406"/>
    </location>
</feature>
<evidence type="ECO:0000259" key="8">
    <source>
        <dbReference type="PROSITE" id="PS50850"/>
    </source>
</evidence>
<evidence type="ECO:0000313" key="10">
    <source>
        <dbReference type="Proteomes" id="UP001165136"/>
    </source>
</evidence>
<dbReference type="CDD" id="cd06173">
    <property type="entry name" value="MFS_MefA_like"/>
    <property type="match status" value="1"/>
</dbReference>
<feature type="domain" description="Major facilitator superfamily (MFS) profile" evidence="8">
    <location>
        <begin position="228"/>
        <end position="430"/>
    </location>
</feature>
<comment type="caution">
    <text evidence="9">The sequence shown here is derived from an EMBL/GenBank/DDBJ whole genome shotgun (WGS) entry which is preliminary data.</text>
</comment>